<dbReference type="PANTHER" id="PTHR48100">
    <property type="entry name" value="BROAD-SPECIFICITY PHOSPHATASE YOR283W-RELATED"/>
    <property type="match status" value="1"/>
</dbReference>
<dbReference type="EC" id="3.1.3.63" evidence="8"/>
<evidence type="ECO:0000256" key="7">
    <source>
        <dbReference type="ARBA" id="ARBA00052441"/>
    </source>
</evidence>
<feature type="active site" description="Tele-phosphohistidine intermediate" evidence="9">
    <location>
        <position position="85"/>
    </location>
</feature>
<evidence type="ECO:0000256" key="1">
    <source>
        <dbReference type="ARBA" id="ARBA00004470"/>
    </source>
</evidence>
<dbReference type="InterPro" id="IPR050275">
    <property type="entry name" value="PGM_Phosphatase"/>
</dbReference>
<protein>
    <recommendedName>
        <fullName evidence="8">2-carboxy-D-arabinitol-1-phosphatase</fullName>
        <ecNumber evidence="8">3.1.3.63</ecNumber>
    </recommendedName>
</protein>
<dbReference type="PANTHER" id="PTHR48100:SF10">
    <property type="entry name" value="2-CARBOXY-D-ARABINITOL-1-PHOSPHATASE-RELATED"/>
    <property type="match status" value="1"/>
</dbReference>
<name>A0A7C9CGL9_OPUST</name>
<dbReference type="InterPro" id="IPR029033">
    <property type="entry name" value="His_PPase_superfam"/>
</dbReference>
<comment type="subcellular location">
    <subcellularLocation>
        <location evidence="1">Plastid</location>
        <location evidence="1">Chloroplast stroma</location>
    </subcellularLocation>
</comment>
<feature type="binding site" evidence="10">
    <location>
        <begin position="84"/>
        <end position="91"/>
    </location>
    <ligand>
        <name>substrate</name>
    </ligand>
</feature>
<feature type="active site" description="Proton donor/acceptor" evidence="9">
    <location>
        <position position="159"/>
    </location>
</feature>
<feature type="binding site" evidence="10">
    <location>
        <position position="135"/>
    </location>
    <ligand>
        <name>substrate</name>
    </ligand>
</feature>
<dbReference type="Pfam" id="PF00300">
    <property type="entry name" value="His_Phos_1"/>
    <property type="match status" value="2"/>
</dbReference>
<accession>A0A7C9CGL9</accession>
<reference evidence="11" key="1">
    <citation type="journal article" date="2013" name="J. Plant Res.">
        <title>Effect of fungi and light on seed germination of three Opuntia species from semiarid lands of central Mexico.</title>
        <authorList>
            <person name="Delgado-Sanchez P."/>
            <person name="Jimenez-Bremont J.F."/>
            <person name="Guerrero-Gonzalez Mde L."/>
            <person name="Flores J."/>
        </authorList>
    </citation>
    <scope>NUCLEOTIDE SEQUENCE</scope>
    <source>
        <tissue evidence="11">Cladode</tissue>
    </source>
</reference>
<comment type="catalytic activity">
    <reaction evidence="7">
        <text>2-carboxy-D-arabinitol 1-phosphate + H2O = 2-carboxy-D-arabinitol + phosphate</text>
        <dbReference type="Rhea" id="RHEA:17837"/>
        <dbReference type="ChEBI" id="CHEBI:15377"/>
        <dbReference type="ChEBI" id="CHEBI:43474"/>
        <dbReference type="ChEBI" id="CHEBI:58008"/>
        <dbReference type="ChEBI" id="CHEBI:58185"/>
        <dbReference type="EC" id="3.1.3.63"/>
    </reaction>
</comment>
<keyword evidence="3" id="KW-0934">Plastid</keyword>
<dbReference type="InterPro" id="IPR001345">
    <property type="entry name" value="PG/BPGM_mutase_AS"/>
</dbReference>
<evidence type="ECO:0000256" key="9">
    <source>
        <dbReference type="PIRSR" id="PIRSR613078-1"/>
    </source>
</evidence>
<keyword evidence="4 11" id="KW-0378">Hydrolase</keyword>
<dbReference type="CDD" id="cd07067">
    <property type="entry name" value="HP_PGM_like"/>
    <property type="match status" value="1"/>
</dbReference>
<evidence type="ECO:0000256" key="2">
    <source>
        <dbReference type="ARBA" id="ARBA00022528"/>
    </source>
</evidence>
<dbReference type="SMART" id="SM00855">
    <property type="entry name" value="PGAM"/>
    <property type="match status" value="1"/>
</dbReference>
<comment type="similarity">
    <text evidence="6">Belongs to the phosphoglycerate mutase family.</text>
</comment>
<keyword evidence="5" id="KW-0809">Transit peptide</keyword>
<evidence type="ECO:0000256" key="5">
    <source>
        <dbReference type="ARBA" id="ARBA00022946"/>
    </source>
</evidence>
<dbReference type="AlphaFoldDB" id="A0A7C9CGL9"/>
<dbReference type="GO" id="GO:0047538">
    <property type="term" value="F:2-carboxy-D-arabinitol-1-phosphatase activity"/>
    <property type="evidence" value="ECO:0007669"/>
    <property type="project" value="UniProtKB-EC"/>
</dbReference>
<dbReference type="SUPFAM" id="SSF53254">
    <property type="entry name" value="Phosphoglycerate mutase-like"/>
    <property type="match status" value="2"/>
</dbReference>
<sequence>MLALSPSSLSLFDHPLTLAKPSLPWRLSPSSNPGFSKIRSSSTLKVSEAAATVEVEDKESRSEPAASSTALPAIKATKRVVLVRHGQSTWNAEGRIQGSSNFSVLTPKGESQAVTSRQMLLDDAFDVCFTSPLARSKKTAEIIWDNRKEPMIPEFDLREIDLYSFQGLLKHEGKEKFGPAYHQWQVDAPNFVIDGHYPVRELWARARNCWDRILAYQSKSVLVVAHNAVNQALIATAIGLGTEYFRVLLQSNCGVSVLDFIPRAEGGSPYICLNRLNQTPNSPLAGGSSGGRKTSQRIILVCYGSLQSTGEADISNPGDWPMNMLGIIQSQKTAELLLDLKVDTIVSGQRKASVEAAKIISQFQEAADCLGADCVPRYVDVKEIQELDVEMMLDQSKEASIADTSALPQLSGVGSRVSMDLWNRAGKVWQTLLEELSNPSDGQKVVVAVGHPTLHIALLGHCLNLTQDWMGSFHLDEGSISVIDFPDGPSGRGTVRCINYTAHLGRWAIPITKPTDEEEEFY</sequence>
<evidence type="ECO:0000313" key="11">
    <source>
        <dbReference type="EMBL" id="MBA4617480.1"/>
    </source>
</evidence>
<dbReference type="EMBL" id="GISG01016695">
    <property type="protein sequence ID" value="MBA4617480.1"/>
    <property type="molecule type" value="Transcribed_RNA"/>
</dbReference>
<keyword evidence="2" id="KW-0150">Chloroplast</keyword>
<dbReference type="GO" id="GO:0009570">
    <property type="term" value="C:chloroplast stroma"/>
    <property type="evidence" value="ECO:0007669"/>
    <property type="project" value="UniProtKB-SubCell"/>
</dbReference>
<evidence type="ECO:0000256" key="8">
    <source>
        <dbReference type="ARBA" id="ARBA00066640"/>
    </source>
</evidence>
<evidence type="ECO:0000256" key="3">
    <source>
        <dbReference type="ARBA" id="ARBA00022640"/>
    </source>
</evidence>
<feature type="binding site" evidence="10">
    <location>
        <position position="170"/>
    </location>
    <ligand>
        <name>substrate</name>
    </ligand>
</feature>
<dbReference type="InterPro" id="IPR013078">
    <property type="entry name" value="His_Pase_superF_clade-1"/>
</dbReference>
<dbReference type="Gene3D" id="3.40.50.1240">
    <property type="entry name" value="Phosphoglycerate mutase-like"/>
    <property type="match status" value="2"/>
</dbReference>
<proteinExistence type="inferred from homology"/>
<evidence type="ECO:0000256" key="10">
    <source>
        <dbReference type="PIRSR" id="PIRSR613078-2"/>
    </source>
</evidence>
<dbReference type="PROSITE" id="PS00175">
    <property type="entry name" value="PG_MUTASE"/>
    <property type="match status" value="1"/>
</dbReference>
<organism evidence="11">
    <name type="scientific">Opuntia streptacantha</name>
    <name type="common">Prickly pear cactus</name>
    <name type="synonym">Opuntia cardona</name>
    <dbReference type="NCBI Taxonomy" id="393608"/>
    <lineage>
        <taxon>Eukaryota</taxon>
        <taxon>Viridiplantae</taxon>
        <taxon>Streptophyta</taxon>
        <taxon>Embryophyta</taxon>
        <taxon>Tracheophyta</taxon>
        <taxon>Spermatophyta</taxon>
        <taxon>Magnoliopsida</taxon>
        <taxon>eudicotyledons</taxon>
        <taxon>Gunneridae</taxon>
        <taxon>Pentapetalae</taxon>
        <taxon>Caryophyllales</taxon>
        <taxon>Cactineae</taxon>
        <taxon>Cactaceae</taxon>
        <taxon>Opuntioideae</taxon>
        <taxon>Opuntia</taxon>
    </lineage>
</organism>
<evidence type="ECO:0000256" key="6">
    <source>
        <dbReference type="ARBA" id="ARBA00038362"/>
    </source>
</evidence>
<reference evidence="11" key="2">
    <citation type="submission" date="2020-07" db="EMBL/GenBank/DDBJ databases">
        <authorList>
            <person name="Vera ALvarez R."/>
            <person name="Arias-Moreno D.M."/>
            <person name="Jimenez-Jacinto V."/>
            <person name="Jimenez-Bremont J.F."/>
            <person name="Swaminathan K."/>
            <person name="Moose S.P."/>
            <person name="Guerrero-Gonzalez M.L."/>
            <person name="Marino-Ramirez L."/>
            <person name="Landsman D."/>
            <person name="Rodriguez-Kessler M."/>
            <person name="Delgado-Sanchez P."/>
        </authorList>
    </citation>
    <scope>NUCLEOTIDE SEQUENCE</scope>
    <source>
        <tissue evidence="11">Cladode</tissue>
    </source>
</reference>
<evidence type="ECO:0000256" key="4">
    <source>
        <dbReference type="ARBA" id="ARBA00022801"/>
    </source>
</evidence>
<dbReference type="FunFam" id="3.40.50.1240:FF:000018">
    <property type="entry name" value="Phosphoglycerate mutase"/>
    <property type="match status" value="1"/>
</dbReference>